<accession>A0ABQ2F4E2</accession>
<dbReference type="CDD" id="cd02440">
    <property type="entry name" value="AdoMet_MTases"/>
    <property type="match status" value="1"/>
</dbReference>
<evidence type="ECO:0000256" key="3">
    <source>
        <dbReference type="ARBA" id="ARBA00022691"/>
    </source>
</evidence>
<dbReference type="Pfam" id="PF13649">
    <property type="entry name" value="Methyltransf_25"/>
    <property type="match status" value="1"/>
</dbReference>
<dbReference type="PANTHER" id="PTHR43464">
    <property type="entry name" value="METHYLTRANSFERASE"/>
    <property type="match status" value="1"/>
</dbReference>
<dbReference type="RefSeq" id="WP_022920926.1">
    <property type="nucleotide sequence ID" value="NZ_BMLB01000001.1"/>
</dbReference>
<dbReference type="GO" id="GO:0032259">
    <property type="term" value="P:methylation"/>
    <property type="evidence" value="ECO:0007669"/>
    <property type="project" value="UniProtKB-KW"/>
</dbReference>
<evidence type="ECO:0000256" key="2">
    <source>
        <dbReference type="ARBA" id="ARBA00022679"/>
    </source>
</evidence>
<dbReference type="GO" id="GO:0008168">
    <property type="term" value="F:methyltransferase activity"/>
    <property type="evidence" value="ECO:0007669"/>
    <property type="project" value="UniProtKB-KW"/>
</dbReference>
<feature type="compositionally biased region" description="Basic and acidic residues" evidence="4">
    <location>
        <begin position="1"/>
        <end position="10"/>
    </location>
</feature>
<evidence type="ECO:0000313" key="7">
    <source>
        <dbReference type="Proteomes" id="UP000662111"/>
    </source>
</evidence>
<dbReference type="InterPro" id="IPR029063">
    <property type="entry name" value="SAM-dependent_MTases_sf"/>
</dbReference>
<reference evidence="7" key="1">
    <citation type="journal article" date="2019" name="Int. J. Syst. Evol. Microbiol.">
        <title>The Global Catalogue of Microorganisms (GCM) 10K type strain sequencing project: providing services to taxonomists for standard genome sequencing and annotation.</title>
        <authorList>
            <consortium name="The Broad Institute Genomics Platform"/>
            <consortium name="The Broad Institute Genome Sequencing Center for Infectious Disease"/>
            <person name="Wu L."/>
            <person name="Ma J."/>
        </authorList>
    </citation>
    <scope>NUCLEOTIDE SEQUENCE [LARGE SCALE GENOMIC DNA]</scope>
    <source>
        <strain evidence="7">CGMCC 1.5362</strain>
    </source>
</reference>
<sequence>MTHHDHDRGGSRRAPVEPAPSSVPTSLWPGLDDPEHSRWYAERFRAMARTGRDLLGESRLVDALAPRGARLLDAGCGPGRHGGHLSRLGHTVVGVDIDPELVAAAAEDHPGATWLVGDLVSLDLPAQGEPEPFDGALLAGNVMDFIPAEHQAEAVRRVAAHLVPDGFVVIGCRVGRGFTPRDLDEASPAAGLRLEQRFATWDLRPWTADSDFCVSVLRRRSAT</sequence>
<feature type="region of interest" description="Disordered" evidence="4">
    <location>
        <begin position="1"/>
        <end position="32"/>
    </location>
</feature>
<dbReference type="InterPro" id="IPR041698">
    <property type="entry name" value="Methyltransf_25"/>
</dbReference>
<keyword evidence="3" id="KW-0949">S-adenosyl-L-methionine</keyword>
<name>A0ABQ2F4E2_9MICO</name>
<evidence type="ECO:0000259" key="5">
    <source>
        <dbReference type="Pfam" id="PF13649"/>
    </source>
</evidence>
<evidence type="ECO:0000313" key="6">
    <source>
        <dbReference type="EMBL" id="GGK58045.1"/>
    </source>
</evidence>
<comment type="caution">
    <text evidence="6">The sequence shown here is derived from an EMBL/GenBank/DDBJ whole genome shotgun (WGS) entry which is preliminary data.</text>
</comment>
<dbReference type="EMBL" id="BMLB01000001">
    <property type="protein sequence ID" value="GGK58045.1"/>
    <property type="molecule type" value="Genomic_DNA"/>
</dbReference>
<feature type="domain" description="Methyltransferase" evidence="5">
    <location>
        <begin position="72"/>
        <end position="166"/>
    </location>
</feature>
<dbReference type="Proteomes" id="UP000662111">
    <property type="component" value="Unassembled WGS sequence"/>
</dbReference>
<evidence type="ECO:0000256" key="4">
    <source>
        <dbReference type="SAM" id="MobiDB-lite"/>
    </source>
</evidence>
<proteinExistence type="predicted"/>
<keyword evidence="1 6" id="KW-0489">Methyltransferase</keyword>
<keyword evidence="2" id="KW-0808">Transferase</keyword>
<dbReference type="Gene3D" id="3.40.50.150">
    <property type="entry name" value="Vaccinia Virus protein VP39"/>
    <property type="match status" value="1"/>
</dbReference>
<evidence type="ECO:0000256" key="1">
    <source>
        <dbReference type="ARBA" id="ARBA00022603"/>
    </source>
</evidence>
<dbReference type="PANTHER" id="PTHR43464:SF19">
    <property type="entry name" value="UBIQUINONE BIOSYNTHESIS O-METHYLTRANSFERASE, MITOCHONDRIAL"/>
    <property type="match status" value="1"/>
</dbReference>
<protein>
    <submittedName>
        <fullName evidence="6">SAM-dependent methyltransferase</fullName>
    </submittedName>
</protein>
<gene>
    <name evidence="6" type="ORF">GCM10011509_03070</name>
</gene>
<organism evidence="6 7">
    <name type="scientific">Ornithinimicrobium pekingense</name>
    <dbReference type="NCBI Taxonomy" id="384677"/>
    <lineage>
        <taxon>Bacteria</taxon>
        <taxon>Bacillati</taxon>
        <taxon>Actinomycetota</taxon>
        <taxon>Actinomycetes</taxon>
        <taxon>Micrococcales</taxon>
        <taxon>Ornithinimicrobiaceae</taxon>
        <taxon>Ornithinimicrobium</taxon>
    </lineage>
</organism>
<dbReference type="SUPFAM" id="SSF53335">
    <property type="entry name" value="S-adenosyl-L-methionine-dependent methyltransferases"/>
    <property type="match status" value="1"/>
</dbReference>
<keyword evidence="7" id="KW-1185">Reference proteome</keyword>